<evidence type="ECO:0000313" key="4">
    <source>
        <dbReference type="Proteomes" id="UP000054047"/>
    </source>
</evidence>
<proteinExistence type="predicted"/>
<dbReference type="InterPro" id="IPR036941">
    <property type="entry name" value="Rcpt_L-dom_sf"/>
</dbReference>
<name>A0A0C2H048_9BILA</name>
<feature type="domain" description="Receptor L-domain" evidence="2">
    <location>
        <begin position="28"/>
        <end position="111"/>
    </location>
</feature>
<keyword evidence="4" id="KW-1185">Reference proteome</keyword>
<protein>
    <recommendedName>
        <fullName evidence="2">Receptor L-domain domain-containing protein</fullName>
    </recommendedName>
</protein>
<organism evidence="3 4">
    <name type="scientific">Ancylostoma duodenale</name>
    <dbReference type="NCBI Taxonomy" id="51022"/>
    <lineage>
        <taxon>Eukaryota</taxon>
        <taxon>Metazoa</taxon>
        <taxon>Ecdysozoa</taxon>
        <taxon>Nematoda</taxon>
        <taxon>Chromadorea</taxon>
        <taxon>Rhabditida</taxon>
        <taxon>Rhabditina</taxon>
        <taxon>Rhabditomorpha</taxon>
        <taxon>Strongyloidea</taxon>
        <taxon>Ancylostomatidae</taxon>
        <taxon>Ancylostomatinae</taxon>
        <taxon>Ancylostoma</taxon>
    </lineage>
</organism>
<reference evidence="3 4" key="1">
    <citation type="submission" date="2013-12" db="EMBL/GenBank/DDBJ databases">
        <title>Draft genome of the parsitic nematode Ancylostoma duodenale.</title>
        <authorList>
            <person name="Mitreva M."/>
        </authorList>
    </citation>
    <scope>NUCLEOTIDE SEQUENCE [LARGE SCALE GENOMIC DNA]</scope>
    <source>
        <strain evidence="3 4">Zhejiang</strain>
    </source>
</reference>
<dbReference type="SUPFAM" id="SSF52058">
    <property type="entry name" value="L domain-like"/>
    <property type="match status" value="1"/>
</dbReference>
<dbReference type="EMBL" id="KN729111">
    <property type="protein sequence ID" value="KIH62731.1"/>
    <property type="molecule type" value="Genomic_DNA"/>
</dbReference>
<feature type="region of interest" description="Disordered" evidence="1">
    <location>
        <begin position="1"/>
        <end position="23"/>
    </location>
</feature>
<dbReference type="Proteomes" id="UP000054047">
    <property type="component" value="Unassembled WGS sequence"/>
</dbReference>
<evidence type="ECO:0000259" key="2">
    <source>
        <dbReference type="Pfam" id="PF01030"/>
    </source>
</evidence>
<dbReference type="InterPro" id="IPR000494">
    <property type="entry name" value="Rcpt_L-dom"/>
</dbReference>
<evidence type="ECO:0000313" key="3">
    <source>
        <dbReference type="EMBL" id="KIH62731.1"/>
    </source>
</evidence>
<dbReference type="AlphaFoldDB" id="A0A0C2H048"/>
<accession>A0A0C2H048</accession>
<gene>
    <name evidence="3" type="ORF">ANCDUO_06983</name>
</gene>
<dbReference type="OrthoDB" id="5821210at2759"/>
<dbReference type="Pfam" id="PF01030">
    <property type="entry name" value="Recep_L_domain"/>
    <property type="match status" value="1"/>
</dbReference>
<sequence>MKEKLSLDGSIPSAGESGAPAQRALPLPADITKLEQVEKIDGRVLITHNKAITKLNFLKNLNELSNTQKNEYKHNLLIYGNENLNEIEFSDRLSLDPKTVFIRVNPQLTRDAMKKANLQVEIGDSTGTLG</sequence>
<evidence type="ECO:0000256" key="1">
    <source>
        <dbReference type="SAM" id="MobiDB-lite"/>
    </source>
</evidence>
<dbReference type="Gene3D" id="3.80.20.20">
    <property type="entry name" value="Receptor L-domain"/>
    <property type="match status" value="1"/>
</dbReference>